<dbReference type="InterPro" id="IPR052530">
    <property type="entry name" value="NAD(P)H_nitroreductase"/>
</dbReference>
<keyword evidence="6 8" id="KW-0560">Oxidoreductase</keyword>
<sequence length="210" mass="22171">MDAIAAAAPARAAIAAAADNPHGLLRGLLSRRSRWPLTEPAPGPRELDAIFDAALCAPDHGNLRPWRFVVIRGAARHAFGDLLVELADARAPDDPPGSHEHRRGKALAAPLIVALGTALNRTSKVPEIEQLLAVGAAAMNMLNAIHQLGYGGFWATGVDSYEPALRDALGFGPNESLVGFLFVGTPAEPASGARRPDRSAHVREWLGPAR</sequence>
<dbReference type="Pfam" id="PF00881">
    <property type="entry name" value="Nitroreductase"/>
    <property type="match status" value="1"/>
</dbReference>
<organism evidence="10 11">
    <name type="scientific">Burkholderia savannae</name>
    <dbReference type="NCBI Taxonomy" id="1637837"/>
    <lineage>
        <taxon>Bacteria</taxon>
        <taxon>Pseudomonadati</taxon>
        <taxon>Pseudomonadota</taxon>
        <taxon>Betaproteobacteria</taxon>
        <taxon>Burkholderiales</taxon>
        <taxon>Burkholderiaceae</taxon>
        <taxon>Burkholderia</taxon>
        <taxon>pseudomallei group</taxon>
    </lineage>
</organism>
<evidence type="ECO:0000259" key="9">
    <source>
        <dbReference type="Pfam" id="PF00881"/>
    </source>
</evidence>
<evidence type="ECO:0000256" key="8">
    <source>
        <dbReference type="PIRNR" id="PIRNR000232"/>
    </source>
</evidence>
<keyword evidence="7 8" id="KW-0520">NAD</keyword>
<reference evidence="10 11" key="1">
    <citation type="submission" date="2015-11" db="EMBL/GenBank/DDBJ databases">
        <authorList>
            <person name="Sahl J."/>
            <person name="Wagner D."/>
            <person name="Keim P."/>
        </authorList>
    </citation>
    <scope>NUCLEOTIDE SEQUENCE [LARGE SCALE GENOMIC DNA]</scope>
    <source>
        <strain evidence="10 11">BDU18</strain>
    </source>
</reference>
<dbReference type="SUPFAM" id="SSF55469">
    <property type="entry name" value="FMN-dependent nitroreductase-like"/>
    <property type="match status" value="1"/>
</dbReference>
<evidence type="ECO:0000256" key="1">
    <source>
        <dbReference type="ARBA" id="ARBA00001917"/>
    </source>
</evidence>
<evidence type="ECO:0000313" key="11">
    <source>
        <dbReference type="Proteomes" id="UP000070255"/>
    </source>
</evidence>
<evidence type="ECO:0000256" key="4">
    <source>
        <dbReference type="ARBA" id="ARBA00022643"/>
    </source>
</evidence>
<keyword evidence="4 8" id="KW-0288">FMN</keyword>
<feature type="domain" description="Nitroreductase" evidence="9">
    <location>
        <begin position="30"/>
        <end position="184"/>
    </location>
</feature>
<dbReference type="InterPro" id="IPR026021">
    <property type="entry name" value="YdjA-like"/>
</dbReference>
<name>A0ABR5T6C6_9BURK</name>
<dbReference type="Gene3D" id="3.40.109.10">
    <property type="entry name" value="NADH Oxidase"/>
    <property type="match status" value="1"/>
</dbReference>
<dbReference type="PANTHER" id="PTHR43821:SF1">
    <property type="entry name" value="NAD(P)H NITROREDUCTASE YDJA-RELATED"/>
    <property type="match status" value="1"/>
</dbReference>
<dbReference type="EMBL" id="LNJQ01000004">
    <property type="protein sequence ID" value="KWZ38771.1"/>
    <property type="molecule type" value="Genomic_DNA"/>
</dbReference>
<keyword evidence="11" id="KW-1185">Reference proteome</keyword>
<evidence type="ECO:0000256" key="6">
    <source>
        <dbReference type="ARBA" id="ARBA00023002"/>
    </source>
</evidence>
<protein>
    <recommendedName>
        <fullName evidence="8">Putative NAD(P)H nitroreductase</fullName>
        <ecNumber evidence="8">1.-.-.-</ecNumber>
    </recommendedName>
</protein>
<dbReference type="PANTHER" id="PTHR43821">
    <property type="entry name" value="NAD(P)H NITROREDUCTASE YDJA-RELATED"/>
    <property type="match status" value="1"/>
</dbReference>
<proteinExistence type="inferred from homology"/>
<dbReference type="EC" id="1.-.-.-" evidence="8"/>
<comment type="cofactor">
    <cofactor evidence="1 8">
        <name>FMN</name>
        <dbReference type="ChEBI" id="CHEBI:58210"/>
    </cofactor>
</comment>
<comment type="caution">
    <text evidence="10">The sequence shown here is derived from an EMBL/GenBank/DDBJ whole genome shotgun (WGS) entry which is preliminary data.</text>
</comment>
<evidence type="ECO:0000256" key="3">
    <source>
        <dbReference type="ARBA" id="ARBA00022630"/>
    </source>
</evidence>
<gene>
    <name evidence="10" type="ORF">WS72_28620</name>
</gene>
<accession>A0ABR5T6C6</accession>
<keyword evidence="5 8" id="KW-0521">NADP</keyword>
<dbReference type="InterPro" id="IPR029479">
    <property type="entry name" value="Nitroreductase"/>
</dbReference>
<comment type="similarity">
    <text evidence="2 8">Belongs to the nitroreductase family.</text>
</comment>
<evidence type="ECO:0000256" key="5">
    <source>
        <dbReference type="ARBA" id="ARBA00022857"/>
    </source>
</evidence>
<evidence type="ECO:0000256" key="7">
    <source>
        <dbReference type="ARBA" id="ARBA00023027"/>
    </source>
</evidence>
<dbReference type="Proteomes" id="UP000070255">
    <property type="component" value="Unassembled WGS sequence"/>
</dbReference>
<evidence type="ECO:0000313" key="10">
    <source>
        <dbReference type="EMBL" id="KWZ38771.1"/>
    </source>
</evidence>
<evidence type="ECO:0000256" key="2">
    <source>
        <dbReference type="ARBA" id="ARBA00007118"/>
    </source>
</evidence>
<dbReference type="CDD" id="cd02135">
    <property type="entry name" value="YdjA-like"/>
    <property type="match status" value="1"/>
</dbReference>
<keyword evidence="3 8" id="KW-0285">Flavoprotein</keyword>
<dbReference type="PIRSF" id="PIRSF000232">
    <property type="entry name" value="YdjA"/>
    <property type="match status" value="1"/>
</dbReference>
<dbReference type="RefSeq" id="WP_060822991.1">
    <property type="nucleotide sequence ID" value="NZ_LNJQ01000004.1"/>
</dbReference>
<dbReference type="InterPro" id="IPR000415">
    <property type="entry name" value="Nitroreductase-like"/>
</dbReference>